<dbReference type="PANTHER" id="PTHR34387:SF1">
    <property type="entry name" value="PERIPLASMIC IMMUNOGENIC PROTEIN"/>
    <property type="match status" value="1"/>
</dbReference>
<dbReference type="GO" id="GO:0006974">
    <property type="term" value="P:DNA damage response"/>
    <property type="evidence" value="ECO:0007669"/>
    <property type="project" value="TreeGrafter"/>
</dbReference>
<evidence type="ECO:0000256" key="1">
    <source>
        <dbReference type="SAM" id="SignalP"/>
    </source>
</evidence>
<name>A0A2N4U663_9BURK</name>
<dbReference type="Gene3D" id="3.30.110.170">
    <property type="entry name" value="Protein of unknown function (DUF541), domain 1"/>
    <property type="match status" value="1"/>
</dbReference>
<dbReference type="AlphaFoldDB" id="A0A2N4U663"/>
<dbReference type="Pfam" id="PF04402">
    <property type="entry name" value="SIMPL"/>
    <property type="match status" value="1"/>
</dbReference>
<dbReference type="OrthoDB" id="7062395at2"/>
<dbReference type="Proteomes" id="UP000234190">
    <property type="component" value="Unassembled WGS sequence"/>
</dbReference>
<protein>
    <recommendedName>
        <fullName evidence="4">Secreted protein</fullName>
    </recommendedName>
</protein>
<reference evidence="2 3" key="1">
    <citation type="submission" date="2017-10" db="EMBL/GenBank/DDBJ databases">
        <title>Two draft genome sequences of Pusillimonas sp. strains isolated from a nitrate- and radionuclide-contaminated groundwater in Russia.</title>
        <authorList>
            <person name="Grouzdev D.S."/>
            <person name="Tourova T.P."/>
            <person name="Goeva M.A."/>
            <person name="Babich T.L."/>
            <person name="Sokolova D.S."/>
            <person name="Abdullin R."/>
            <person name="Poltaraus A.B."/>
            <person name="Toshchakov S.V."/>
            <person name="Nazina T.N."/>
        </authorList>
    </citation>
    <scope>NUCLEOTIDE SEQUENCE [LARGE SCALE GENOMIC DNA]</scope>
    <source>
        <strain evidence="2 3">JR1/69-3-13</strain>
    </source>
</reference>
<dbReference type="PANTHER" id="PTHR34387">
    <property type="entry name" value="SLR1258 PROTEIN"/>
    <property type="match status" value="1"/>
</dbReference>
<dbReference type="InterPro" id="IPR052022">
    <property type="entry name" value="26kDa_periplasmic_antigen"/>
</dbReference>
<dbReference type="EMBL" id="PDNW01000005">
    <property type="protein sequence ID" value="PLC50512.1"/>
    <property type="molecule type" value="Genomic_DNA"/>
</dbReference>
<dbReference type="InterPro" id="IPR007497">
    <property type="entry name" value="SIMPL/DUF541"/>
</dbReference>
<feature type="signal peptide" evidence="1">
    <location>
        <begin position="1"/>
        <end position="19"/>
    </location>
</feature>
<proteinExistence type="predicted"/>
<feature type="chain" id="PRO_5014639364" description="Secreted protein" evidence="1">
    <location>
        <begin position="20"/>
        <end position="235"/>
    </location>
</feature>
<keyword evidence="1" id="KW-0732">Signal</keyword>
<evidence type="ECO:0000313" key="2">
    <source>
        <dbReference type="EMBL" id="PLC50512.1"/>
    </source>
</evidence>
<accession>A0A2N4U663</accession>
<keyword evidence="3" id="KW-1185">Reference proteome</keyword>
<dbReference type="Gene3D" id="3.30.70.2970">
    <property type="entry name" value="Protein of unknown function (DUF541), domain 2"/>
    <property type="match status" value="1"/>
</dbReference>
<evidence type="ECO:0000313" key="3">
    <source>
        <dbReference type="Proteomes" id="UP000234190"/>
    </source>
</evidence>
<evidence type="ECO:0008006" key="4">
    <source>
        <dbReference type="Google" id="ProtNLM"/>
    </source>
</evidence>
<gene>
    <name evidence="2" type="ORF">CR159_07375</name>
</gene>
<sequence>MFALALSVGASTMTLPVLAQQEGDDEPKGGKWPQASLRAEASEQIAQDTVRITLASEVSDATQSAVAKSLSKTLQSVMDDAKGDAKVKVSSGNYHVWPMNNEKGKISNWRGRGEIFLKSTDFAAASELAAKLSDRMPISNLDFSVSPQVRAKHEEALLTQAVKAFGQRAQALTDALGFAGYSIRNIDLSGAGAQYQPAQRMVGMAADKSSVPLEGGTETVTVSIRGSIFLQTTQK</sequence>
<organism evidence="2 3">
    <name type="scientific">Pollutimonas subterranea</name>
    <dbReference type="NCBI Taxonomy" id="2045210"/>
    <lineage>
        <taxon>Bacteria</taxon>
        <taxon>Pseudomonadati</taxon>
        <taxon>Pseudomonadota</taxon>
        <taxon>Betaproteobacteria</taxon>
        <taxon>Burkholderiales</taxon>
        <taxon>Alcaligenaceae</taxon>
        <taxon>Pollutimonas</taxon>
    </lineage>
</organism>
<comment type="caution">
    <text evidence="2">The sequence shown here is derived from an EMBL/GenBank/DDBJ whole genome shotgun (WGS) entry which is preliminary data.</text>
</comment>